<keyword evidence="7" id="KW-0479">Metal-binding</keyword>
<dbReference type="InterPro" id="IPR011037">
    <property type="entry name" value="Pyrv_Knase-like_insert_dom_sf"/>
</dbReference>
<dbReference type="EMBL" id="KE344439">
    <property type="protein sequence ID" value="EXB62128.1"/>
    <property type="molecule type" value="Genomic_DNA"/>
</dbReference>
<comment type="catalytic activity">
    <reaction evidence="14 15">
        <text>pyruvate + ATP = phosphoenolpyruvate + ADP + H(+)</text>
        <dbReference type="Rhea" id="RHEA:18157"/>
        <dbReference type="ChEBI" id="CHEBI:15361"/>
        <dbReference type="ChEBI" id="CHEBI:15378"/>
        <dbReference type="ChEBI" id="CHEBI:30616"/>
        <dbReference type="ChEBI" id="CHEBI:58702"/>
        <dbReference type="ChEBI" id="CHEBI:456216"/>
        <dbReference type="EC" id="2.7.1.40"/>
    </reaction>
</comment>
<reference evidence="19" key="1">
    <citation type="submission" date="2013-01" db="EMBL/GenBank/DDBJ databases">
        <title>Draft Genome Sequence of a Mulberry Tree, Morus notabilis C.K. Schneid.</title>
        <authorList>
            <person name="He N."/>
            <person name="Zhao S."/>
        </authorList>
    </citation>
    <scope>NUCLEOTIDE SEQUENCE</scope>
</reference>
<evidence type="ECO:0000256" key="6">
    <source>
        <dbReference type="ARBA" id="ARBA00022679"/>
    </source>
</evidence>
<keyword evidence="6 15" id="KW-0808">Transferase</keyword>
<dbReference type="PROSITE" id="PS00110">
    <property type="entry name" value="PYRUVATE_KINASE"/>
    <property type="match status" value="1"/>
</dbReference>
<dbReference type="OrthoDB" id="108365at2759"/>
<evidence type="ECO:0000256" key="5">
    <source>
        <dbReference type="ARBA" id="ARBA00012142"/>
    </source>
</evidence>
<comment type="pathway">
    <text evidence="3 15">Carbohydrate degradation; glycolysis; pyruvate from D-glyceraldehyde 3-phosphate: step 5/5.</text>
</comment>
<evidence type="ECO:0000256" key="7">
    <source>
        <dbReference type="ARBA" id="ARBA00022723"/>
    </source>
</evidence>
<evidence type="ECO:0000313" key="18">
    <source>
        <dbReference type="EMBL" id="EXB62128.1"/>
    </source>
</evidence>
<dbReference type="GO" id="GO:0004743">
    <property type="term" value="F:pyruvate kinase activity"/>
    <property type="evidence" value="ECO:0007669"/>
    <property type="project" value="UniProtKB-EC"/>
</dbReference>
<evidence type="ECO:0000259" key="16">
    <source>
        <dbReference type="Pfam" id="PF00224"/>
    </source>
</evidence>
<dbReference type="PRINTS" id="PR01050">
    <property type="entry name" value="PYRUVTKNASE"/>
</dbReference>
<dbReference type="InterPro" id="IPR015813">
    <property type="entry name" value="Pyrv/PenolPyrv_kinase-like_dom"/>
</dbReference>
<evidence type="ECO:0000256" key="2">
    <source>
        <dbReference type="ARBA" id="ARBA00001958"/>
    </source>
</evidence>
<dbReference type="KEGG" id="mnt:21386896"/>
<dbReference type="GO" id="GO:0005524">
    <property type="term" value="F:ATP binding"/>
    <property type="evidence" value="ECO:0007669"/>
    <property type="project" value="UniProtKB-KW"/>
</dbReference>
<keyword evidence="12 15" id="KW-0324">Glycolysis</keyword>
<dbReference type="InterPro" id="IPR015795">
    <property type="entry name" value="Pyrv_Knase_C"/>
</dbReference>
<dbReference type="Gene3D" id="3.40.1380.20">
    <property type="entry name" value="Pyruvate kinase, C-terminal domain"/>
    <property type="match status" value="1"/>
</dbReference>
<keyword evidence="8" id="KW-0547">Nucleotide-binding</keyword>
<evidence type="ECO:0000256" key="4">
    <source>
        <dbReference type="ARBA" id="ARBA00008663"/>
    </source>
</evidence>
<dbReference type="GO" id="GO:0030955">
    <property type="term" value="F:potassium ion binding"/>
    <property type="evidence" value="ECO:0007669"/>
    <property type="project" value="InterPro"/>
</dbReference>
<dbReference type="InterPro" id="IPR036918">
    <property type="entry name" value="Pyrv_Knase_C_sf"/>
</dbReference>
<dbReference type="Gene3D" id="3.20.20.60">
    <property type="entry name" value="Phosphoenolpyruvate-binding domains"/>
    <property type="match status" value="1"/>
</dbReference>
<dbReference type="Pfam" id="PF02887">
    <property type="entry name" value="PK_C"/>
    <property type="match status" value="1"/>
</dbReference>
<accession>W9R7Y8</accession>
<evidence type="ECO:0000259" key="17">
    <source>
        <dbReference type="Pfam" id="PF02887"/>
    </source>
</evidence>
<dbReference type="GO" id="GO:0016301">
    <property type="term" value="F:kinase activity"/>
    <property type="evidence" value="ECO:0007669"/>
    <property type="project" value="UniProtKB-KW"/>
</dbReference>
<dbReference type="InterPro" id="IPR001697">
    <property type="entry name" value="Pyr_Knase"/>
</dbReference>
<comment type="similarity">
    <text evidence="4 15">Belongs to the pyruvate kinase family.</text>
</comment>
<evidence type="ECO:0000256" key="15">
    <source>
        <dbReference type="RuleBase" id="RU000504"/>
    </source>
</evidence>
<evidence type="ECO:0000256" key="13">
    <source>
        <dbReference type="ARBA" id="ARBA00023317"/>
    </source>
</evidence>
<dbReference type="NCBIfam" id="TIGR01064">
    <property type="entry name" value="pyruv_kin"/>
    <property type="match status" value="1"/>
</dbReference>
<evidence type="ECO:0000256" key="1">
    <source>
        <dbReference type="ARBA" id="ARBA00001946"/>
    </source>
</evidence>
<gene>
    <name evidence="18" type="ORF">L484_003357</name>
</gene>
<dbReference type="FunFam" id="3.20.20.60:FF:000025">
    <property type="entry name" value="Pyruvate kinase"/>
    <property type="match status" value="1"/>
</dbReference>
<dbReference type="eggNOG" id="KOG2323">
    <property type="taxonomic scope" value="Eukaryota"/>
</dbReference>
<evidence type="ECO:0000256" key="11">
    <source>
        <dbReference type="ARBA" id="ARBA00022842"/>
    </source>
</evidence>
<keyword evidence="11 15" id="KW-0460">Magnesium</keyword>
<dbReference type="UniPathway" id="UPA00109">
    <property type="reaction ID" value="UER00188"/>
</dbReference>
<evidence type="ECO:0000256" key="14">
    <source>
        <dbReference type="ARBA" id="ARBA00048152"/>
    </source>
</evidence>
<comment type="cofactor">
    <cofactor evidence="1">
        <name>Mg(2+)</name>
        <dbReference type="ChEBI" id="CHEBI:18420"/>
    </cofactor>
</comment>
<comment type="cofactor">
    <cofactor evidence="2">
        <name>K(+)</name>
        <dbReference type="ChEBI" id="CHEBI:29103"/>
    </cofactor>
</comment>
<evidence type="ECO:0000256" key="10">
    <source>
        <dbReference type="ARBA" id="ARBA00022840"/>
    </source>
</evidence>
<dbReference type="SUPFAM" id="SSF52935">
    <property type="entry name" value="PK C-terminal domain-like"/>
    <property type="match status" value="1"/>
</dbReference>
<protein>
    <recommendedName>
        <fullName evidence="5 15">Pyruvate kinase</fullName>
        <ecNumber evidence="5 15">2.7.1.40</ecNumber>
    </recommendedName>
</protein>
<proteinExistence type="inferred from homology"/>
<dbReference type="GO" id="GO:0009570">
    <property type="term" value="C:chloroplast stroma"/>
    <property type="evidence" value="ECO:0007669"/>
    <property type="project" value="UniProtKB-ARBA"/>
</dbReference>
<keyword evidence="19" id="KW-1185">Reference proteome</keyword>
<organism evidence="18 19">
    <name type="scientific">Morus notabilis</name>
    <dbReference type="NCBI Taxonomy" id="981085"/>
    <lineage>
        <taxon>Eukaryota</taxon>
        <taxon>Viridiplantae</taxon>
        <taxon>Streptophyta</taxon>
        <taxon>Embryophyta</taxon>
        <taxon>Tracheophyta</taxon>
        <taxon>Spermatophyta</taxon>
        <taxon>Magnoliopsida</taxon>
        <taxon>eudicotyledons</taxon>
        <taxon>Gunneridae</taxon>
        <taxon>Pentapetalae</taxon>
        <taxon>rosids</taxon>
        <taxon>fabids</taxon>
        <taxon>Rosales</taxon>
        <taxon>Moraceae</taxon>
        <taxon>Moreae</taxon>
        <taxon>Morus</taxon>
    </lineage>
</organism>
<evidence type="ECO:0000313" key="19">
    <source>
        <dbReference type="Proteomes" id="UP000030645"/>
    </source>
</evidence>
<evidence type="ECO:0000256" key="9">
    <source>
        <dbReference type="ARBA" id="ARBA00022777"/>
    </source>
</evidence>
<dbReference type="EC" id="2.7.1.40" evidence="5 15"/>
<evidence type="ECO:0000256" key="8">
    <source>
        <dbReference type="ARBA" id="ARBA00022741"/>
    </source>
</evidence>
<dbReference type="Proteomes" id="UP000030645">
    <property type="component" value="Unassembled WGS sequence"/>
</dbReference>
<keyword evidence="9 15" id="KW-0418">Kinase</keyword>
<dbReference type="SUPFAM" id="SSF51621">
    <property type="entry name" value="Phosphoenolpyruvate/pyruvate domain"/>
    <property type="match status" value="1"/>
</dbReference>
<dbReference type="InterPro" id="IPR015806">
    <property type="entry name" value="Pyrv_Knase_insert_dom_sf"/>
</dbReference>
<dbReference type="PANTHER" id="PTHR11817">
    <property type="entry name" value="PYRUVATE KINASE"/>
    <property type="match status" value="1"/>
</dbReference>
<dbReference type="AlphaFoldDB" id="W9R7Y8"/>
<evidence type="ECO:0000256" key="3">
    <source>
        <dbReference type="ARBA" id="ARBA00004997"/>
    </source>
</evidence>
<dbReference type="Pfam" id="PF00224">
    <property type="entry name" value="PK"/>
    <property type="match status" value="1"/>
</dbReference>
<dbReference type="GO" id="GO:0000287">
    <property type="term" value="F:magnesium ion binding"/>
    <property type="evidence" value="ECO:0007669"/>
    <property type="project" value="InterPro"/>
</dbReference>
<sequence length="579" mass="63841">MAVTTNSVHMCSHIMVAKTTPKTPSFNFYENSVSGVACNGRKLKRNVFCGVQAMVQVGLEDSESVRKLRVLEGNLELDVALERELREKGFLGLRKTKLVCTVGPTCSSLEDLERLALGGMNVARLNMCHNTREWHCDVIRNIKRLNEEKGFCVSVMIDTEGSQIHVVDHGSPSSVKVEEGSVWLFTARKFDGSRPLTVQANDEGFSEGIKVGDELVIDGGMACFEVIEKIGSDLHCRCSDSGLFLPGAKFSFWRDGRLVQRNHELPTLSEKDWADIEFGISEGIDFVAMSFVNDADSIRNLKNYISTKSSRPIRVLAKIESLESLQKLEEIVEASDGIMVARGDLGVEIPLEKIPTVQGEIVYVCRQLNKPVIVASQLLESMVEYPTPTRAEVADVSEAVRQYADALMLSAESAIGLYGHKALAVLQMASSRMESWSREENQQSFLEQRQLGVSLPDRIAEQICNSAVEIANNLAVDAIFVFTNHGHMASLLSRNRPNPPIFAFTDDESTRMALNLQWGVTPLLVDLLDDVEANIKVTISLVKSKGLVKEGDSVLVVSDVTTTISTPLAFQSIQVKTID</sequence>
<dbReference type="InterPro" id="IPR015793">
    <property type="entry name" value="Pyrv_Knase_brl"/>
</dbReference>
<feature type="domain" description="Pyruvate kinase C-terminal" evidence="17">
    <location>
        <begin position="461"/>
        <end position="562"/>
    </location>
</feature>
<feature type="domain" description="Pyruvate kinase barrel" evidence="16">
    <location>
        <begin position="94"/>
        <end position="422"/>
    </location>
</feature>
<name>W9R7Y8_9ROSA</name>
<dbReference type="Gene3D" id="2.40.33.10">
    <property type="entry name" value="PK beta-barrel domain-like"/>
    <property type="match status" value="1"/>
</dbReference>
<keyword evidence="13 18" id="KW-0670">Pyruvate</keyword>
<dbReference type="STRING" id="981085.W9R7Y8"/>
<dbReference type="InterPro" id="IPR018209">
    <property type="entry name" value="Pyrv_Knase_AS"/>
</dbReference>
<keyword evidence="10" id="KW-0067">ATP-binding</keyword>
<dbReference type="SUPFAM" id="SSF50800">
    <property type="entry name" value="PK beta-barrel domain-like"/>
    <property type="match status" value="1"/>
</dbReference>
<dbReference type="InterPro" id="IPR040442">
    <property type="entry name" value="Pyrv_kinase-like_dom_sf"/>
</dbReference>
<evidence type="ECO:0000256" key="12">
    <source>
        <dbReference type="ARBA" id="ARBA00023152"/>
    </source>
</evidence>